<name>A0A6P1NTL6_9BACT</name>
<organism evidence="1 2">
    <name type="scientific">Nibribacter ruber</name>
    <dbReference type="NCBI Taxonomy" id="2698458"/>
    <lineage>
        <taxon>Bacteria</taxon>
        <taxon>Pseudomonadati</taxon>
        <taxon>Bacteroidota</taxon>
        <taxon>Cytophagia</taxon>
        <taxon>Cytophagales</taxon>
        <taxon>Hymenobacteraceae</taxon>
        <taxon>Nibribacter</taxon>
    </lineage>
</organism>
<proteinExistence type="predicted"/>
<dbReference type="InterPro" id="IPR025459">
    <property type="entry name" value="DUF4279"/>
</dbReference>
<evidence type="ECO:0000313" key="2">
    <source>
        <dbReference type="Proteomes" id="UP000464214"/>
    </source>
</evidence>
<dbReference type="Proteomes" id="UP000464214">
    <property type="component" value="Chromosome"/>
</dbReference>
<protein>
    <submittedName>
        <fullName evidence="1">DUF4279 domain-containing protein</fullName>
    </submittedName>
</protein>
<dbReference type="AlphaFoldDB" id="A0A6P1NTL6"/>
<dbReference type="KEGG" id="nib:GU926_07130"/>
<gene>
    <name evidence="1" type="ORF">GU926_07130</name>
</gene>
<dbReference type="EMBL" id="CP047897">
    <property type="protein sequence ID" value="QHL87216.1"/>
    <property type="molecule type" value="Genomic_DNA"/>
</dbReference>
<dbReference type="Pfam" id="PF14106">
    <property type="entry name" value="DUF4279"/>
    <property type="match status" value="1"/>
</dbReference>
<sequence>MSEEEIILLITRELQNPTLGVTESYLEAHQPAISDGKIKIDRIDTEGTPNSAIVYVPVDGEYFHLAVYVDLEEKCVTGVGTESFNRLCFRATSEQYTLEELKGFTTLQATQGWRKGDLRKGTNVPYNFSSIEFMPNPEPDEFEDKLRKLLDFLEQDKEGVRHLVEKANGWLVASMDFHNGNGMLGGMRIDNTSIKRMEKLNLSIEFDLYASGNAFQE</sequence>
<keyword evidence="2" id="KW-1185">Reference proteome</keyword>
<dbReference type="RefSeq" id="WP_160690417.1">
    <property type="nucleotide sequence ID" value="NZ_CP047897.1"/>
</dbReference>
<accession>A0A6P1NTL6</accession>
<reference evidence="1 2" key="1">
    <citation type="submission" date="2020-01" db="EMBL/GenBank/DDBJ databases">
        <authorList>
            <person name="Kim M."/>
        </authorList>
    </citation>
    <scope>NUCLEOTIDE SEQUENCE [LARGE SCALE GENOMIC DNA]</scope>
    <source>
        <strain evidence="1 2">BT10</strain>
    </source>
</reference>
<evidence type="ECO:0000313" key="1">
    <source>
        <dbReference type="EMBL" id="QHL87216.1"/>
    </source>
</evidence>